<feature type="binding site" evidence="11">
    <location>
        <position position="292"/>
    </location>
    <ligand>
        <name>Mg(2+)</name>
        <dbReference type="ChEBI" id="CHEBI:18420"/>
    </ligand>
</feature>
<comment type="cofactor">
    <cofactor evidence="11">
        <name>Mg(2+)</name>
        <dbReference type="ChEBI" id="CHEBI:18420"/>
    </cofactor>
    <cofactor evidence="11">
        <name>Mn(2+)</name>
        <dbReference type="ChEBI" id="CHEBI:29035"/>
    </cofactor>
    <text evidence="11">Magnesium. Can also use manganese.</text>
</comment>
<evidence type="ECO:0000256" key="1">
    <source>
        <dbReference type="ARBA" id="ARBA00011955"/>
    </source>
</evidence>
<dbReference type="GO" id="GO:0046872">
    <property type="term" value="F:metal ion binding"/>
    <property type="evidence" value="ECO:0007669"/>
    <property type="project" value="UniProtKB-UniRule"/>
</dbReference>
<keyword evidence="3 10" id="KW-0285">Flavoprotein</keyword>
<evidence type="ECO:0000256" key="3">
    <source>
        <dbReference type="ARBA" id="ARBA00022630"/>
    </source>
</evidence>
<reference evidence="12" key="1">
    <citation type="journal article" date="2021" name="PeerJ">
        <title>Extensive microbial diversity within the chicken gut microbiome revealed by metagenomics and culture.</title>
        <authorList>
            <person name="Gilroy R."/>
            <person name="Ravi A."/>
            <person name="Getino M."/>
            <person name="Pursley I."/>
            <person name="Horton D.L."/>
            <person name="Alikhan N.F."/>
            <person name="Baker D."/>
            <person name="Gharbi K."/>
            <person name="Hall N."/>
            <person name="Watson M."/>
            <person name="Adriaenssens E.M."/>
            <person name="Foster-Nyarko E."/>
            <person name="Jarju S."/>
            <person name="Secka A."/>
            <person name="Antonio M."/>
            <person name="Oren A."/>
            <person name="Chaudhuri R.R."/>
            <person name="La Ragione R."/>
            <person name="Hildebrand F."/>
            <person name="Pallen M.J."/>
        </authorList>
    </citation>
    <scope>NUCLEOTIDE SEQUENCE</scope>
    <source>
        <strain evidence="12">CHK118-2852</strain>
    </source>
</reference>
<dbReference type="EMBL" id="DXAV01000077">
    <property type="protein sequence ID" value="HIZ92294.1"/>
    <property type="molecule type" value="Genomic_DNA"/>
</dbReference>
<evidence type="ECO:0000256" key="4">
    <source>
        <dbReference type="ARBA" id="ARBA00022679"/>
    </source>
</evidence>
<keyword evidence="6 10" id="KW-0274">FAD</keyword>
<keyword evidence="5 10" id="KW-0479">Metal-binding</keyword>
<dbReference type="SUPFAM" id="SSF143631">
    <property type="entry name" value="ApbE-like"/>
    <property type="match status" value="1"/>
</dbReference>
<evidence type="ECO:0000256" key="5">
    <source>
        <dbReference type="ARBA" id="ARBA00022723"/>
    </source>
</evidence>
<evidence type="ECO:0000256" key="7">
    <source>
        <dbReference type="ARBA" id="ARBA00022842"/>
    </source>
</evidence>
<dbReference type="EC" id="2.7.1.180" evidence="1 10"/>
<comment type="catalytic activity">
    <reaction evidence="9 10">
        <text>L-threonyl-[protein] + FAD = FMN-L-threonyl-[protein] + AMP + H(+)</text>
        <dbReference type="Rhea" id="RHEA:36847"/>
        <dbReference type="Rhea" id="RHEA-COMP:11060"/>
        <dbReference type="Rhea" id="RHEA-COMP:11061"/>
        <dbReference type="ChEBI" id="CHEBI:15378"/>
        <dbReference type="ChEBI" id="CHEBI:30013"/>
        <dbReference type="ChEBI" id="CHEBI:57692"/>
        <dbReference type="ChEBI" id="CHEBI:74257"/>
        <dbReference type="ChEBI" id="CHEBI:456215"/>
        <dbReference type="EC" id="2.7.1.180"/>
    </reaction>
</comment>
<evidence type="ECO:0000313" key="12">
    <source>
        <dbReference type="EMBL" id="HIZ92294.1"/>
    </source>
</evidence>
<evidence type="ECO:0000256" key="11">
    <source>
        <dbReference type="PIRSR" id="PIRSR006268-2"/>
    </source>
</evidence>
<keyword evidence="7 10" id="KW-0460">Magnesium</keyword>
<dbReference type="Proteomes" id="UP000824108">
    <property type="component" value="Unassembled WGS sequence"/>
</dbReference>
<evidence type="ECO:0000313" key="13">
    <source>
        <dbReference type="Proteomes" id="UP000824108"/>
    </source>
</evidence>
<evidence type="ECO:0000256" key="6">
    <source>
        <dbReference type="ARBA" id="ARBA00022827"/>
    </source>
</evidence>
<sequence>MDKKTRRNFLWVALLVLGTIWILARHNQPVPYQKDNGLIFGTIYNITYQHASNLKAEIEAELHRFDGSLSPFNDTAVITRINRGEDIAADTLFCNVFRRSMEISHETEGAFDITVAPLANAWGFGFKKGEFPDSATVDSLRQLVGYEKVELTSDGHVRKADGRMQLSCSAVAKGYAVDVIAQLLRRQGVKNFMVDIGGEVVVSGQNPQGSLWRIGINKPVDDSLSLNQELQTVLTLTDVGIATSGNYRNYYYHEGKKYAHTINPHTGYPALHNLLSATVIARDCMSADAYATAFMVMGLEQAKAFVEARPDLDAYFIYADSAGSYQTYMTVGMERYVAKE</sequence>
<gene>
    <name evidence="12" type="ORF">H9807_09310</name>
</gene>
<dbReference type="AlphaFoldDB" id="A0A9D2GZM7"/>
<evidence type="ECO:0000256" key="8">
    <source>
        <dbReference type="ARBA" id="ARBA00031306"/>
    </source>
</evidence>
<evidence type="ECO:0000256" key="10">
    <source>
        <dbReference type="PIRNR" id="PIRNR006268"/>
    </source>
</evidence>
<keyword evidence="4 10" id="KW-0808">Transferase</keyword>
<dbReference type="GO" id="GO:0016740">
    <property type="term" value="F:transferase activity"/>
    <property type="evidence" value="ECO:0007669"/>
    <property type="project" value="UniProtKB-UniRule"/>
</dbReference>
<comment type="caution">
    <text evidence="12">The sequence shown here is derived from an EMBL/GenBank/DDBJ whole genome shotgun (WGS) entry which is preliminary data.</text>
</comment>
<feature type="binding site" evidence="11">
    <location>
        <position position="288"/>
    </location>
    <ligand>
        <name>Mg(2+)</name>
        <dbReference type="ChEBI" id="CHEBI:18420"/>
    </ligand>
</feature>
<reference evidence="12" key="2">
    <citation type="submission" date="2021-04" db="EMBL/GenBank/DDBJ databases">
        <authorList>
            <person name="Gilroy R."/>
        </authorList>
    </citation>
    <scope>NUCLEOTIDE SEQUENCE</scope>
    <source>
        <strain evidence="12">CHK118-2852</strain>
    </source>
</reference>
<dbReference type="PANTHER" id="PTHR30040:SF2">
    <property type="entry name" value="FAD:PROTEIN FMN TRANSFERASE"/>
    <property type="match status" value="1"/>
</dbReference>
<dbReference type="Gene3D" id="3.10.520.10">
    <property type="entry name" value="ApbE-like domains"/>
    <property type="match status" value="1"/>
</dbReference>
<proteinExistence type="inferred from homology"/>
<dbReference type="PANTHER" id="PTHR30040">
    <property type="entry name" value="THIAMINE BIOSYNTHESIS LIPOPROTEIN APBE"/>
    <property type="match status" value="1"/>
</dbReference>
<comment type="similarity">
    <text evidence="10">Belongs to the ApbE family.</text>
</comment>
<dbReference type="InterPro" id="IPR003374">
    <property type="entry name" value="ApbE-like_sf"/>
</dbReference>
<dbReference type="Pfam" id="PF02424">
    <property type="entry name" value="ApbE"/>
    <property type="match status" value="1"/>
</dbReference>
<evidence type="ECO:0000256" key="2">
    <source>
        <dbReference type="ARBA" id="ARBA00016337"/>
    </source>
</evidence>
<feature type="binding site" evidence="11">
    <location>
        <position position="170"/>
    </location>
    <ligand>
        <name>Mg(2+)</name>
        <dbReference type="ChEBI" id="CHEBI:18420"/>
    </ligand>
</feature>
<dbReference type="InterPro" id="IPR024932">
    <property type="entry name" value="ApbE"/>
</dbReference>
<dbReference type="PIRSF" id="PIRSF006268">
    <property type="entry name" value="ApbE"/>
    <property type="match status" value="1"/>
</dbReference>
<evidence type="ECO:0000256" key="9">
    <source>
        <dbReference type="ARBA" id="ARBA00048540"/>
    </source>
</evidence>
<organism evidence="12 13">
    <name type="scientific">Candidatus Bacteroides merdavium</name>
    <dbReference type="NCBI Taxonomy" id="2838472"/>
    <lineage>
        <taxon>Bacteria</taxon>
        <taxon>Pseudomonadati</taxon>
        <taxon>Bacteroidota</taxon>
        <taxon>Bacteroidia</taxon>
        <taxon>Bacteroidales</taxon>
        <taxon>Bacteroidaceae</taxon>
        <taxon>Bacteroides</taxon>
    </lineage>
</organism>
<name>A0A9D2GZM7_9BACE</name>
<protein>
    <recommendedName>
        <fullName evidence="2 10">FAD:protein FMN transferase</fullName>
        <ecNumber evidence="1 10">2.7.1.180</ecNumber>
    </recommendedName>
    <alternativeName>
        <fullName evidence="8 10">Flavin transferase</fullName>
    </alternativeName>
</protein>
<accession>A0A9D2GZM7</accession>